<dbReference type="AlphaFoldDB" id="A0AAE1FLB2"/>
<protein>
    <submittedName>
        <fullName evidence="2">Uncharacterized protein</fullName>
    </submittedName>
</protein>
<keyword evidence="3" id="KW-1185">Reference proteome</keyword>
<organism evidence="2 3">
    <name type="scientific">Petrolisthes cinctipes</name>
    <name type="common">Flat porcelain crab</name>
    <dbReference type="NCBI Taxonomy" id="88211"/>
    <lineage>
        <taxon>Eukaryota</taxon>
        <taxon>Metazoa</taxon>
        <taxon>Ecdysozoa</taxon>
        <taxon>Arthropoda</taxon>
        <taxon>Crustacea</taxon>
        <taxon>Multicrustacea</taxon>
        <taxon>Malacostraca</taxon>
        <taxon>Eumalacostraca</taxon>
        <taxon>Eucarida</taxon>
        <taxon>Decapoda</taxon>
        <taxon>Pleocyemata</taxon>
        <taxon>Anomura</taxon>
        <taxon>Galatheoidea</taxon>
        <taxon>Porcellanidae</taxon>
        <taxon>Petrolisthes</taxon>
    </lineage>
</organism>
<dbReference type="Proteomes" id="UP001286313">
    <property type="component" value="Unassembled WGS sequence"/>
</dbReference>
<evidence type="ECO:0000313" key="3">
    <source>
        <dbReference type="Proteomes" id="UP001286313"/>
    </source>
</evidence>
<feature type="region of interest" description="Disordered" evidence="1">
    <location>
        <begin position="370"/>
        <end position="392"/>
    </location>
</feature>
<feature type="compositionally biased region" description="Polar residues" evidence="1">
    <location>
        <begin position="469"/>
        <end position="486"/>
    </location>
</feature>
<comment type="caution">
    <text evidence="2">The sequence shown here is derived from an EMBL/GenBank/DDBJ whole genome shotgun (WGS) entry which is preliminary data.</text>
</comment>
<dbReference type="EMBL" id="JAWQEG010001842">
    <property type="protein sequence ID" value="KAK3876315.1"/>
    <property type="molecule type" value="Genomic_DNA"/>
</dbReference>
<feature type="region of interest" description="Disordered" evidence="1">
    <location>
        <begin position="619"/>
        <end position="692"/>
    </location>
</feature>
<feature type="compositionally biased region" description="Polar residues" evidence="1">
    <location>
        <begin position="436"/>
        <end position="461"/>
    </location>
</feature>
<accession>A0AAE1FLB2</accession>
<feature type="region of interest" description="Disordered" evidence="1">
    <location>
        <begin position="87"/>
        <end position="107"/>
    </location>
</feature>
<evidence type="ECO:0000256" key="1">
    <source>
        <dbReference type="SAM" id="MobiDB-lite"/>
    </source>
</evidence>
<feature type="compositionally biased region" description="Polar residues" evidence="1">
    <location>
        <begin position="383"/>
        <end position="392"/>
    </location>
</feature>
<gene>
    <name evidence="2" type="ORF">Pcinc_018896</name>
</gene>
<evidence type="ECO:0000313" key="2">
    <source>
        <dbReference type="EMBL" id="KAK3876315.1"/>
    </source>
</evidence>
<reference evidence="2" key="1">
    <citation type="submission" date="2023-10" db="EMBL/GenBank/DDBJ databases">
        <title>Genome assemblies of two species of porcelain crab, Petrolisthes cinctipes and Petrolisthes manimaculis (Anomura: Porcellanidae).</title>
        <authorList>
            <person name="Angst P."/>
        </authorList>
    </citation>
    <scope>NUCLEOTIDE SEQUENCE</scope>
    <source>
        <strain evidence="2">PB745_01</strain>
        <tissue evidence="2">Gill</tissue>
    </source>
</reference>
<proteinExistence type="predicted"/>
<feature type="region of interest" description="Disordered" evidence="1">
    <location>
        <begin position="223"/>
        <end position="246"/>
    </location>
</feature>
<feature type="region of interest" description="Disordered" evidence="1">
    <location>
        <begin position="436"/>
        <end position="505"/>
    </location>
</feature>
<feature type="compositionally biased region" description="Polar residues" evidence="1">
    <location>
        <begin position="235"/>
        <end position="244"/>
    </location>
</feature>
<sequence length="800" mass="90882">MARRPRSDVTYPTMARDTLTTYLPVSDFSPVTHQPPSCRGVIEPKTKMDSMTELERWEKQDLAWKRYRAHRAAIRERRAGQNINRNETEGMQDVPYTEGKKPPLLTSSQRWLNDSDARMKATPSNTEKFLPMKQKKFDEDFGNSSRQYGSGGKFTRSKFNFAASNVLKETDNIMHKPEGASGGTGVITRAKARNIFDEFENRSSHLSFSGTKGVVEKSLQRSLGGLGARSREPNVKNTTDCSQKNTEEEMGQMCRRALQFDSNAEEVVMEEDFTQPLSSMNMTPIISKASVFKAPFNKNQQQQAKENNEPKIKETLPQPRLSRFQMVVQSLNLKIPEVHDGQKPWNVLGSGMGLRIPAAQPKCNTGYKVAGGDSTLHKKVKNDPQSTSKKETQNICRSRLFYSSSKTRSAKKFMPTRLARRSLIPAYSQVPAVRNLRSSRAKGTSESPSLTSDAQTAPNISTRKKRLVTDQTAPSRPTQRRSLAQTSSSLPKSKPKQQNVEGYITIPEKSEKDDEIITKDKAEVPTKVDASTNTTIRFTKCCSPDPQLKEDLQKIVEQMEVIEAEAKLVWERTSARRQEMREAGLLQSLTTTSSPLKRLRSLIKNRTEQHNTYRYINDMASDNMESQSPTSKDNKNIDKEEEEEEEEKQQQQNISLAHSENDDDLTCNTPNMSMEECSSHNTTYSPNQTNLNTTSRLNTSQMHWSKLKCDNRFLQTPLNEQPKKRFLHTSVQEKGEMDVEKEGEEEFFHSRMLIADGHSPFTQLVGDCERPSIAPMTPHSRQHISLLKLDFKKQLDELYD</sequence>
<name>A0AAE1FLB2_PETCI</name>